<feature type="domain" description="Peptidase M20 dimerisation" evidence="6">
    <location>
        <begin position="181"/>
        <end position="276"/>
    </location>
</feature>
<feature type="active site" description="Proton acceptor" evidence="5">
    <location>
        <position position="146"/>
    </location>
</feature>
<dbReference type="AlphaFoldDB" id="A0A143PI15"/>
<reference evidence="7 8" key="1">
    <citation type="journal article" date="2016" name="Genome Announc.">
        <title>First Complete Genome Sequence of a Subdivision 6 Acidobacterium Strain.</title>
        <authorList>
            <person name="Huang S."/>
            <person name="Vieira S."/>
            <person name="Bunk B."/>
            <person name="Riedel T."/>
            <person name="Sproer C."/>
            <person name="Overmann J."/>
        </authorList>
    </citation>
    <scope>NUCLEOTIDE SEQUENCE [LARGE SCALE GENOMIC DNA]</scope>
    <source>
        <strain evidence="8">DSM 100886 HEG_-6_39</strain>
    </source>
</reference>
<dbReference type="InterPro" id="IPR050072">
    <property type="entry name" value="Peptidase_M20A"/>
</dbReference>
<keyword evidence="3 7" id="KW-0378">Hydrolase</keyword>
<dbReference type="SUPFAM" id="SSF55031">
    <property type="entry name" value="Bacterial exopeptidase dimerisation domain"/>
    <property type="match status" value="1"/>
</dbReference>
<dbReference type="Gene3D" id="3.40.630.10">
    <property type="entry name" value="Zn peptidases"/>
    <property type="match status" value="1"/>
</dbReference>
<dbReference type="InterPro" id="IPR002933">
    <property type="entry name" value="Peptidase_M20"/>
</dbReference>
<keyword evidence="7" id="KW-0121">Carboxypeptidase</keyword>
<evidence type="ECO:0000259" key="6">
    <source>
        <dbReference type="Pfam" id="PF07687"/>
    </source>
</evidence>
<dbReference type="PATRIC" id="fig|1813736.3.peg.1289"/>
<dbReference type="PROSITE" id="PS00758">
    <property type="entry name" value="ARGE_DAPE_CPG2_1"/>
    <property type="match status" value="1"/>
</dbReference>
<evidence type="ECO:0000256" key="1">
    <source>
        <dbReference type="ARBA" id="ARBA00001947"/>
    </source>
</evidence>
<evidence type="ECO:0000256" key="2">
    <source>
        <dbReference type="ARBA" id="ARBA00022723"/>
    </source>
</evidence>
<dbReference type="InterPro" id="IPR036264">
    <property type="entry name" value="Bact_exopeptidase_dim_dom"/>
</dbReference>
<dbReference type="Pfam" id="PF07687">
    <property type="entry name" value="M20_dimer"/>
    <property type="match status" value="1"/>
</dbReference>
<name>A0A143PI15_LUTPR</name>
<dbReference type="SUPFAM" id="SSF53187">
    <property type="entry name" value="Zn-dependent exopeptidases"/>
    <property type="match status" value="1"/>
</dbReference>
<dbReference type="STRING" id="1855912.LuPra_01244"/>
<proteinExistence type="predicted"/>
<keyword evidence="4" id="KW-0862">Zinc</keyword>
<dbReference type="PANTHER" id="PTHR43808:SF9">
    <property type="entry name" value="BLL0789 PROTEIN"/>
    <property type="match status" value="1"/>
</dbReference>
<protein>
    <submittedName>
        <fullName evidence="7">Carboxypeptidase G2</fullName>
        <ecNumber evidence="7">3.4.17.11</ecNumber>
    </submittedName>
</protein>
<feature type="active site" evidence="5">
    <location>
        <position position="87"/>
    </location>
</feature>
<dbReference type="InterPro" id="IPR017150">
    <property type="entry name" value="Pept_M20_glutamate_carboxypep"/>
</dbReference>
<evidence type="ECO:0000256" key="3">
    <source>
        <dbReference type="ARBA" id="ARBA00022801"/>
    </source>
</evidence>
<evidence type="ECO:0000256" key="4">
    <source>
        <dbReference type="ARBA" id="ARBA00022833"/>
    </source>
</evidence>
<dbReference type="EC" id="3.4.17.11" evidence="7"/>
<keyword evidence="8" id="KW-1185">Reference proteome</keyword>
<dbReference type="PANTHER" id="PTHR43808">
    <property type="entry name" value="ACETYLORNITHINE DEACETYLASE"/>
    <property type="match status" value="1"/>
</dbReference>
<evidence type="ECO:0000313" key="8">
    <source>
        <dbReference type="Proteomes" id="UP000076079"/>
    </source>
</evidence>
<dbReference type="Pfam" id="PF01546">
    <property type="entry name" value="Peptidase_M20"/>
    <property type="match status" value="1"/>
</dbReference>
<dbReference type="GO" id="GO:0046872">
    <property type="term" value="F:metal ion binding"/>
    <property type="evidence" value="ECO:0007669"/>
    <property type="project" value="UniProtKB-KW"/>
</dbReference>
<evidence type="ECO:0000256" key="5">
    <source>
        <dbReference type="PIRSR" id="PIRSR037238-1"/>
    </source>
</evidence>
<dbReference type="CDD" id="cd03885">
    <property type="entry name" value="M20_CPDG2"/>
    <property type="match status" value="1"/>
</dbReference>
<evidence type="ECO:0000313" key="7">
    <source>
        <dbReference type="EMBL" id="AMY08056.1"/>
    </source>
</evidence>
<dbReference type="PIRSF" id="PIRSF037238">
    <property type="entry name" value="Carboxypeptidase_G2"/>
    <property type="match status" value="1"/>
</dbReference>
<keyword evidence="2" id="KW-0479">Metal-binding</keyword>
<reference evidence="8" key="2">
    <citation type="submission" date="2016-04" db="EMBL/GenBank/DDBJ databases">
        <title>First Complete Genome Sequence of a Subdivision 6 Acidobacterium.</title>
        <authorList>
            <person name="Huang S."/>
            <person name="Vieira S."/>
            <person name="Bunk B."/>
            <person name="Riedel T."/>
            <person name="Sproeer C."/>
            <person name="Overmann J."/>
        </authorList>
    </citation>
    <scope>NUCLEOTIDE SEQUENCE [LARGE SCALE GENOMIC DNA]</scope>
    <source>
        <strain evidence="8">DSM 100886 HEG_-6_39</strain>
    </source>
</reference>
<organism evidence="7 8">
    <name type="scientific">Luteitalea pratensis</name>
    <dbReference type="NCBI Taxonomy" id="1855912"/>
    <lineage>
        <taxon>Bacteria</taxon>
        <taxon>Pseudomonadati</taxon>
        <taxon>Acidobacteriota</taxon>
        <taxon>Vicinamibacteria</taxon>
        <taxon>Vicinamibacterales</taxon>
        <taxon>Vicinamibacteraceae</taxon>
        <taxon>Luteitalea</taxon>
    </lineage>
</organism>
<dbReference type="EMBL" id="CP015136">
    <property type="protein sequence ID" value="AMY08056.1"/>
    <property type="molecule type" value="Genomic_DNA"/>
</dbReference>
<dbReference type="Proteomes" id="UP000076079">
    <property type="component" value="Chromosome"/>
</dbReference>
<sequence length="381" mass="39344">MRIDALGLRDACANRRDSLVEATAGLARIESPSGDEAALGHCADAIAALLDGAGAPVERVPRSGAGAHLRATIGSGSRQVLLLGHFDTVWPIGTLAQMPVAIRDGRLHGPGTFDMKAGLAIAILAVTVARPHLRDLRVRCLFTTDEEIGSGTSRDLIEDEARASAAVLVFEPALPGGVLKTARKGVGTYRLDVRGISAHAGIAPEAGASAITELALQILAMHALQAPERGTTINAGVVAGGSRSNVVAEHAQAEIDVRVSEADEQARIEQAFAALAPHDPRVRLAWQGGFERPPLERGPHVQRLFALAREAGETLGLDVREGATGGASDGNFTAALGVPTLDGLGAIGDGAHARHEHVEIASLSDRAALAAAILLAIDARA</sequence>
<gene>
    <name evidence="7" type="primary">cpg2</name>
    <name evidence="7" type="ORF">LuPra_01244</name>
</gene>
<keyword evidence="7" id="KW-0645">Protease</keyword>
<comment type="cofactor">
    <cofactor evidence="1">
        <name>Zn(2+)</name>
        <dbReference type="ChEBI" id="CHEBI:29105"/>
    </cofactor>
</comment>
<dbReference type="KEGG" id="abac:LuPra_01244"/>
<accession>A0A143PI15</accession>
<dbReference type="Gene3D" id="3.30.70.360">
    <property type="match status" value="1"/>
</dbReference>
<dbReference type="GO" id="GO:0004180">
    <property type="term" value="F:carboxypeptidase activity"/>
    <property type="evidence" value="ECO:0007669"/>
    <property type="project" value="UniProtKB-KW"/>
</dbReference>
<dbReference type="InterPro" id="IPR011650">
    <property type="entry name" value="Peptidase_M20_dimer"/>
</dbReference>
<dbReference type="InterPro" id="IPR001261">
    <property type="entry name" value="ArgE/DapE_CS"/>
</dbReference>
<dbReference type="RefSeq" id="WP_234800752.1">
    <property type="nucleotide sequence ID" value="NZ_CP015136.1"/>
</dbReference>